<dbReference type="NCBIfam" id="TIGR04183">
    <property type="entry name" value="Por_Secre_tail"/>
    <property type="match status" value="1"/>
</dbReference>
<evidence type="ECO:0000313" key="4">
    <source>
        <dbReference type="Proteomes" id="UP001597533"/>
    </source>
</evidence>
<proteinExistence type="predicted"/>
<dbReference type="Pfam" id="PF18962">
    <property type="entry name" value="Por_Secre_tail"/>
    <property type="match status" value="1"/>
</dbReference>
<gene>
    <name evidence="3" type="ORF">ACFS5M_05305</name>
</gene>
<evidence type="ECO:0000313" key="3">
    <source>
        <dbReference type="EMBL" id="MFD2823075.1"/>
    </source>
</evidence>
<dbReference type="Gene3D" id="3.40.390.10">
    <property type="entry name" value="Collagenase (Catalytic Domain)"/>
    <property type="match status" value="1"/>
</dbReference>
<dbReference type="EMBL" id="JBHUOV010000001">
    <property type="protein sequence ID" value="MFD2823075.1"/>
    <property type="molecule type" value="Genomic_DNA"/>
</dbReference>
<reference evidence="4" key="1">
    <citation type="journal article" date="2019" name="Int. J. Syst. Evol. Microbiol.">
        <title>The Global Catalogue of Microorganisms (GCM) 10K type strain sequencing project: providing services to taxonomists for standard genome sequencing and annotation.</title>
        <authorList>
            <consortium name="The Broad Institute Genomics Platform"/>
            <consortium name="The Broad Institute Genome Sequencing Center for Infectious Disease"/>
            <person name="Wu L."/>
            <person name="Ma J."/>
        </authorList>
    </citation>
    <scope>NUCLEOTIDE SEQUENCE [LARGE SCALE GENOMIC DNA]</scope>
    <source>
        <strain evidence="4">KCTC 32141</strain>
    </source>
</reference>
<dbReference type="Pfam" id="PF09471">
    <property type="entry name" value="Peptidase_M64"/>
    <property type="match status" value="1"/>
</dbReference>
<feature type="domain" description="Secretion system C-terminal sorting" evidence="2">
    <location>
        <begin position="388"/>
        <end position="461"/>
    </location>
</feature>
<dbReference type="InterPro" id="IPR024079">
    <property type="entry name" value="MetalloPept_cat_dom_sf"/>
</dbReference>
<dbReference type="InterPro" id="IPR019026">
    <property type="entry name" value="Peptidase_M64_IgA"/>
</dbReference>
<keyword evidence="1" id="KW-0732">Signal</keyword>
<organism evidence="3 4">
    <name type="scientific">Lacinutrix iliipiscaria</name>
    <dbReference type="NCBI Taxonomy" id="1230532"/>
    <lineage>
        <taxon>Bacteria</taxon>
        <taxon>Pseudomonadati</taxon>
        <taxon>Bacteroidota</taxon>
        <taxon>Flavobacteriia</taxon>
        <taxon>Flavobacteriales</taxon>
        <taxon>Flavobacteriaceae</taxon>
        <taxon>Lacinutrix</taxon>
    </lineage>
</organism>
<evidence type="ECO:0000256" key="1">
    <source>
        <dbReference type="ARBA" id="ARBA00022729"/>
    </source>
</evidence>
<dbReference type="RefSeq" id="WP_183486523.1">
    <property type="nucleotide sequence ID" value="NZ_JBHUOV010000001.1"/>
</dbReference>
<evidence type="ECO:0000259" key="2">
    <source>
        <dbReference type="Pfam" id="PF18962"/>
    </source>
</evidence>
<dbReference type="Proteomes" id="UP001597533">
    <property type="component" value="Unassembled WGS sequence"/>
</dbReference>
<sequence length="463" mass="51088">MKQLLLLIVLFFSVQLTYTQVFDVEAIKTSGLDEKRINLVILADGYTVGELTQFETDATLFMDDLFSQEPFASYENYFNVYIIKVISNESGASHPGTAPDEPGPPDPVVPVLSVDNYFGTAYDSFNIHRLLYTPNSGLVSTVLANNFPMYDQALILVNSPYYGGSGGEFPVASTGTDASEIAIHELGHSFVDLKDEYYPGDLLAEEAINMTQDNNPLTVKWKNWVGINAVGIFPYGASEPESNWFRPHETCKMRYLGFDFCAVCKEGIIEKIHSLTSPIDSYNPASATINNPTFPIDFQLTVVAPIPNTLESSWTLNGSPFATNMDAVQVQESDLNAGLNNLTVVVNDATTLIDIDGHESLHFSTVSWSIDNTLGIQDVEANKFNITMYPNPSKHYITIKSENTLGQTVVVDIISMDGKQVKTIDISNNERSQINISALSQGLYIANFYANDVLITSKKLIKN</sequence>
<comment type="caution">
    <text evidence="3">The sequence shown here is derived from an EMBL/GenBank/DDBJ whole genome shotgun (WGS) entry which is preliminary data.</text>
</comment>
<accession>A0ABW5WPJ5</accession>
<keyword evidence="4" id="KW-1185">Reference proteome</keyword>
<protein>
    <submittedName>
        <fullName evidence="3">M64 family metallopeptidase</fullName>
    </submittedName>
</protein>
<name>A0ABW5WPJ5_9FLAO</name>
<dbReference type="InterPro" id="IPR026444">
    <property type="entry name" value="Secre_tail"/>
</dbReference>